<accession>S0G731</accession>
<evidence type="ECO:0000313" key="3">
    <source>
        <dbReference type="Proteomes" id="UP000014216"/>
    </source>
</evidence>
<protein>
    <submittedName>
        <fullName evidence="2">Uncharacterized protein</fullName>
    </submittedName>
</protein>
<name>S0G731_9BACT</name>
<dbReference type="AlphaFoldDB" id="S0G731"/>
<dbReference type="PATRIC" id="fig|1286635.3.peg.1486"/>
<organism evidence="2 3">
    <name type="scientific">Desulfotignum phosphitoxidans DSM 13687</name>
    <dbReference type="NCBI Taxonomy" id="1286635"/>
    <lineage>
        <taxon>Bacteria</taxon>
        <taxon>Pseudomonadati</taxon>
        <taxon>Thermodesulfobacteriota</taxon>
        <taxon>Desulfobacteria</taxon>
        <taxon>Desulfobacterales</taxon>
        <taxon>Desulfobacteraceae</taxon>
        <taxon>Desulfotignum</taxon>
    </lineage>
</organism>
<feature type="compositionally biased region" description="Basic residues" evidence="1">
    <location>
        <begin position="32"/>
        <end position="46"/>
    </location>
</feature>
<reference evidence="2 3" key="1">
    <citation type="journal article" date="2013" name="Genome Announc.">
        <title>Draft Genome Sequence of Desulfotignum phosphitoxidans DSM 13687 Strain FiPS-3.</title>
        <authorList>
            <person name="Poehlein A."/>
            <person name="Daniel R."/>
            <person name="Simeonova D.D."/>
        </authorList>
    </citation>
    <scope>NUCLEOTIDE SEQUENCE [LARGE SCALE GENOMIC DNA]</scope>
    <source>
        <strain evidence="2 3">DSM 13687</strain>
    </source>
</reference>
<comment type="caution">
    <text evidence="2">The sequence shown here is derived from an EMBL/GenBank/DDBJ whole genome shotgun (WGS) entry which is preliminary data.</text>
</comment>
<keyword evidence="3" id="KW-1185">Reference proteome</keyword>
<feature type="region of interest" description="Disordered" evidence="1">
    <location>
        <begin position="27"/>
        <end position="63"/>
    </location>
</feature>
<dbReference type="EMBL" id="APJX01000002">
    <property type="protein sequence ID" value="EMS80807.1"/>
    <property type="molecule type" value="Genomic_DNA"/>
</dbReference>
<proteinExistence type="predicted"/>
<dbReference type="RefSeq" id="WP_006965087.1">
    <property type="nucleotide sequence ID" value="NZ_APJX01000002.1"/>
</dbReference>
<evidence type="ECO:0000313" key="2">
    <source>
        <dbReference type="EMBL" id="EMS80807.1"/>
    </source>
</evidence>
<gene>
    <name evidence="2" type="ORF">Dpo_2c05080</name>
</gene>
<sequence>MGRCEFRTQTINEDVILFKPNYSFEKRQKEMAKKKKKEEKRQRKLEKKNNSDPDNENTAPSKE</sequence>
<dbReference type="Proteomes" id="UP000014216">
    <property type="component" value="Unassembled WGS sequence"/>
</dbReference>
<evidence type="ECO:0000256" key="1">
    <source>
        <dbReference type="SAM" id="MobiDB-lite"/>
    </source>
</evidence>